<dbReference type="AlphaFoldDB" id="A0A2N3WC04"/>
<evidence type="ECO:0008006" key="4">
    <source>
        <dbReference type="Google" id="ProtNLM"/>
    </source>
</evidence>
<name>A0A2N3WC04_9PSEU</name>
<gene>
    <name evidence="2" type="ORF">ATK30_2182</name>
</gene>
<keyword evidence="3" id="KW-1185">Reference proteome</keyword>
<protein>
    <recommendedName>
        <fullName evidence="4">PE family protein</fullName>
    </recommendedName>
</protein>
<reference evidence="2 3" key="1">
    <citation type="submission" date="2017-12" db="EMBL/GenBank/DDBJ databases">
        <title>Sequencing the genomes of 1000 Actinobacteria strains.</title>
        <authorList>
            <person name="Klenk H.-P."/>
        </authorList>
    </citation>
    <scope>NUCLEOTIDE SEQUENCE [LARGE SCALE GENOMIC DNA]</scope>
    <source>
        <strain evidence="2 3">DSM 45165</strain>
    </source>
</reference>
<sequence length="144" mass="15339">MQRASDQFIAPWDAGAADAGDSAFATMNSARSGGYRFDPGTVAALISRWENVLHDLQDDQQTQESALTAAQPPSPDQPAVQQAQLAQASIRKMIAHNVSMQRSACVYINALKKANGTYTQHDADVAEALGKANPSNSPSSGMYQ</sequence>
<comment type="caution">
    <text evidence="2">The sequence shown here is derived from an EMBL/GenBank/DDBJ whole genome shotgun (WGS) entry which is preliminary data.</text>
</comment>
<accession>A0A2N3WC04</accession>
<feature type="region of interest" description="Disordered" evidence="1">
    <location>
        <begin position="55"/>
        <end position="84"/>
    </location>
</feature>
<proteinExistence type="predicted"/>
<dbReference type="Proteomes" id="UP000233750">
    <property type="component" value="Unassembled WGS sequence"/>
</dbReference>
<evidence type="ECO:0000313" key="3">
    <source>
        <dbReference type="Proteomes" id="UP000233750"/>
    </source>
</evidence>
<dbReference type="EMBL" id="PJMY01000003">
    <property type="protein sequence ID" value="PKV91411.1"/>
    <property type="molecule type" value="Genomic_DNA"/>
</dbReference>
<evidence type="ECO:0000313" key="2">
    <source>
        <dbReference type="EMBL" id="PKV91411.1"/>
    </source>
</evidence>
<organism evidence="2 3">
    <name type="scientific">Amycolatopsis echigonensis</name>
    <dbReference type="NCBI Taxonomy" id="2576905"/>
    <lineage>
        <taxon>Bacteria</taxon>
        <taxon>Bacillati</taxon>
        <taxon>Actinomycetota</taxon>
        <taxon>Actinomycetes</taxon>
        <taxon>Pseudonocardiales</taxon>
        <taxon>Pseudonocardiaceae</taxon>
        <taxon>Amycolatopsis</taxon>
    </lineage>
</organism>
<feature type="compositionally biased region" description="Polar residues" evidence="1">
    <location>
        <begin position="59"/>
        <end position="68"/>
    </location>
</feature>
<evidence type="ECO:0000256" key="1">
    <source>
        <dbReference type="SAM" id="MobiDB-lite"/>
    </source>
</evidence>